<keyword evidence="1" id="KW-0479">Metal-binding</keyword>
<dbReference type="GO" id="GO:0008270">
    <property type="term" value="F:zinc ion binding"/>
    <property type="evidence" value="ECO:0007669"/>
    <property type="project" value="UniProtKB-KW"/>
</dbReference>
<keyword evidence="3" id="KW-0862">Zinc</keyword>
<dbReference type="GO" id="GO:0061630">
    <property type="term" value="F:ubiquitin protein ligase activity"/>
    <property type="evidence" value="ECO:0007669"/>
    <property type="project" value="TreeGrafter"/>
</dbReference>
<gene>
    <name evidence="6" type="ORF">Slati_0641800</name>
</gene>
<evidence type="ECO:0000256" key="3">
    <source>
        <dbReference type="ARBA" id="ARBA00022833"/>
    </source>
</evidence>
<proteinExistence type="predicted"/>
<feature type="domain" description="RING-type" evidence="5">
    <location>
        <begin position="131"/>
        <end position="174"/>
    </location>
</feature>
<reference evidence="6" key="2">
    <citation type="journal article" date="2024" name="Plant">
        <title>Genomic evolution and insights into agronomic trait innovations of Sesamum species.</title>
        <authorList>
            <person name="Miao H."/>
            <person name="Wang L."/>
            <person name="Qu L."/>
            <person name="Liu H."/>
            <person name="Sun Y."/>
            <person name="Le M."/>
            <person name="Wang Q."/>
            <person name="Wei S."/>
            <person name="Zheng Y."/>
            <person name="Lin W."/>
            <person name="Duan Y."/>
            <person name="Cao H."/>
            <person name="Xiong S."/>
            <person name="Wang X."/>
            <person name="Wei L."/>
            <person name="Li C."/>
            <person name="Ma Q."/>
            <person name="Ju M."/>
            <person name="Zhao R."/>
            <person name="Li G."/>
            <person name="Mu C."/>
            <person name="Tian Q."/>
            <person name="Mei H."/>
            <person name="Zhang T."/>
            <person name="Gao T."/>
            <person name="Zhang H."/>
        </authorList>
    </citation>
    <scope>NUCLEOTIDE SEQUENCE</scope>
    <source>
        <strain evidence="6">KEN1</strain>
    </source>
</reference>
<dbReference type="GO" id="GO:0006511">
    <property type="term" value="P:ubiquitin-dependent protein catabolic process"/>
    <property type="evidence" value="ECO:0007669"/>
    <property type="project" value="TreeGrafter"/>
</dbReference>
<dbReference type="EMBL" id="JACGWN010000002">
    <property type="protein sequence ID" value="KAL0460146.1"/>
    <property type="molecule type" value="Genomic_DNA"/>
</dbReference>
<dbReference type="Pfam" id="PF13639">
    <property type="entry name" value="zf-RING_2"/>
    <property type="match status" value="1"/>
</dbReference>
<accession>A0AAW2Y3C9</accession>
<reference evidence="6" key="1">
    <citation type="submission" date="2020-06" db="EMBL/GenBank/DDBJ databases">
        <authorList>
            <person name="Li T."/>
            <person name="Hu X."/>
            <person name="Zhang T."/>
            <person name="Song X."/>
            <person name="Zhang H."/>
            <person name="Dai N."/>
            <person name="Sheng W."/>
            <person name="Hou X."/>
            <person name="Wei L."/>
        </authorList>
    </citation>
    <scope>NUCLEOTIDE SEQUENCE</scope>
    <source>
        <strain evidence="6">KEN1</strain>
        <tissue evidence="6">Leaf</tissue>
    </source>
</reference>
<dbReference type="InterPro" id="IPR051834">
    <property type="entry name" value="RING_finger_E3_ligase"/>
</dbReference>
<dbReference type="SUPFAM" id="SSF57850">
    <property type="entry name" value="RING/U-box"/>
    <property type="match status" value="1"/>
</dbReference>
<evidence type="ECO:0000256" key="2">
    <source>
        <dbReference type="ARBA" id="ARBA00022771"/>
    </source>
</evidence>
<dbReference type="PANTHER" id="PTHR45931:SF16">
    <property type="entry name" value="RING_U-BOX SUPERFAMILY PROTEIN"/>
    <property type="match status" value="1"/>
</dbReference>
<dbReference type="InterPro" id="IPR013083">
    <property type="entry name" value="Znf_RING/FYVE/PHD"/>
</dbReference>
<evidence type="ECO:0000256" key="4">
    <source>
        <dbReference type="PROSITE-ProRule" id="PRU00175"/>
    </source>
</evidence>
<evidence type="ECO:0000256" key="1">
    <source>
        <dbReference type="ARBA" id="ARBA00022723"/>
    </source>
</evidence>
<dbReference type="SMART" id="SM01197">
    <property type="entry name" value="FANCL_C"/>
    <property type="match status" value="1"/>
</dbReference>
<dbReference type="PANTHER" id="PTHR45931">
    <property type="entry name" value="SI:CH211-59O9.10"/>
    <property type="match status" value="1"/>
</dbReference>
<keyword evidence="2 4" id="KW-0863">Zinc-finger</keyword>
<dbReference type="SMART" id="SM00184">
    <property type="entry name" value="RING"/>
    <property type="match status" value="1"/>
</dbReference>
<evidence type="ECO:0000313" key="6">
    <source>
        <dbReference type="EMBL" id="KAL0460146.1"/>
    </source>
</evidence>
<dbReference type="GO" id="GO:0005634">
    <property type="term" value="C:nucleus"/>
    <property type="evidence" value="ECO:0007669"/>
    <property type="project" value="TreeGrafter"/>
</dbReference>
<dbReference type="PROSITE" id="PS50089">
    <property type="entry name" value="ZF_RING_2"/>
    <property type="match status" value="1"/>
</dbReference>
<protein>
    <submittedName>
        <fullName evidence="6">E3 ubiquitin-protein ligase SGR9, amyloplastic</fullName>
    </submittedName>
</protein>
<dbReference type="InterPro" id="IPR001841">
    <property type="entry name" value="Znf_RING"/>
</dbReference>
<dbReference type="AlphaFoldDB" id="A0AAW2Y3C9"/>
<dbReference type="Gene3D" id="3.30.40.10">
    <property type="entry name" value="Zinc/RING finger domain, C3HC4 (zinc finger)"/>
    <property type="match status" value="1"/>
</dbReference>
<name>A0AAW2Y3C9_9LAMI</name>
<sequence>MTKLLDLMNIPFSLDEKRIQWNDLYHNGRVGESKSLENSQDLISELVKFFHRFTENQLCLKIHRLYMVIKKIQTIAEDEFQEWKDFREKHPEEYFYWAHSQPELQMLFRWEALKVLEKVRVEKSEGGDLECSICLEELLKGEVTEVIRLPCSHIYHEICILKWLGKKQTCPYCRANSPHIQIDQQSQLSYAYGLQNFRFLN</sequence>
<comment type="caution">
    <text evidence="6">The sequence shown here is derived from an EMBL/GenBank/DDBJ whole genome shotgun (WGS) entry which is preliminary data.</text>
</comment>
<organism evidence="6">
    <name type="scientific">Sesamum latifolium</name>
    <dbReference type="NCBI Taxonomy" id="2727402"/>
    <lineage>
        <taxon>Eukaryota</taxon>
        <taxon>Viridiplantae</taxon>
        <taxon>Streptophyta</taxon>
        <taxon>Embryophyta</taxon>
        <taxon>Tracheophyta</taxon>
        <taxon>Spermatophyta</taxon>
        <taxon>Magnoliopsida</taxon>
        <taxon>eudicotyledons</taxon>
        <taxon>Gunneridae</taxon>
        <taxon>Pentapetalae</taxon>
        <taxon>asterids</taxon>
        <taxon>lamiids</taxon>
        <taxon>Lamiales</taxon>
        <taxon>Pedaliaceae</taxon>
        <taxon>Sesamum</taxon>
    </lineage>
</organism>
<evidence type="ECO:0000259" key="5">
    <source>
        <dbReference type="PROSITE" id="PS50089"/>
    </source>
</evidence>